<feature type="transmembrane region" description="Helical" evidence="1">
    <location>
        <begin position="31"/>
        <end position="49"/>
    </location>
</feature>
<accession>A0A0C7N363</accession>
<keyword evidence="1" id="KW-0812">Transmembrane</keyword>
<feature type="transmembrane region" description="Helical" evidence="1">
    <location>
        <begin position="78"/>
        <end position="96"/>
    </location>
</feature>
<dbReference type="EMBL" id="LN736361">
    <property type="protein sequence ID" value="CEP61002.1"/>
    <property type="molecule type" value="Genomic_DNA"/>
</dbReference>
<dbReference type="RefSeq" id="XP_022627240.1">
    <property type="nucleotide sequence ID" value="XM_022773745.1"/>
</dbReference>
<keyword evidence="3" id="KW-1185">Reference proteome</keyword>
<dbReference type="OrthoDB" id="4036609at2759"/>
<dbReference type="AlphaFoldDB" id="A0A0C7N363"/>
<protein>
    <submittedName>
        <fullName evidence="2">LALA0S02e04544g1_1</fullName>
    </submittedName>
</protein>
<reference evidence="2 3" key="1">
    <citation type="submission" date="2014-12" db="EMBL/GenBank/DDBJ databases">
        <authorList>
            <person name="Neuveglise Cecile"/>
        </authorList>
    </citation>
    <scope>NUCLEOTIDE SEQUENCE [LARGE SCALE GENOMIC DNA]</scope>
    <source>
        <strain evidence="2 3">CBS 12615</strain>
    </source>
</reference>
<sequence length="166" mass="17781">MFGSIMLLDNEKDVVDSDTKTAVAAHHVSRWAYTILLVHFIAVLVLLQYEIPSQLALGRLCLLLTVIFVGVRHHSTRLFSLASAGLGAVTATQGLIDACSLHYHAVGLGAAASRSGISLLSDLRSRALMHAALLVCLCAVQILNLGLYLTSLRAQTSPTLFDAEEV</sequence>
<keyword evidence="1" id="KW-1133">Transmembrane helix</keyword>
<feature type="transmembrane region" description="Helical" evidence="1">
    <location>
        <begin position="127"/>
        <end position="149"/>
    </location>
</feature>
<name>A0A0C7N363_9SACH</name>
<feature type="transmembrane region" description="Helical" evidence="1">
    <location>
        <begin position="55"/>
        <end position="71"/>
    </location>
</feature>
<organism evidence="2 3">
    <name type="scientific">Lachancea lanzarotensis</name>
    <dbReference type="NCBI Taxonomy" id="1245769"/>
    <lineage>
        <taxon>Eukaryota</taxon>
        <taxon>Fungi</taxon>
        <taxon>Dikarya</taxon>
        <taxon>Ascomycota</taxon>
        <taxon>Saccharomycotina</taxon>
        <taxon>Saccharomycetes</taxon>
        <taxon>Saccharomycetales</taxon>
        <taxon>Saccharomycetaceae</taxon>
        <taxon>Lachancea</taxon>
    </lineage>
</organism>
<evidence type="ECO:0000256" key="1">
    <source>
        <dbReference type="SAM" id="Phobius"/>
    </source>
</evidence>
<evidence type="ECO:0000313" key="2">
    <source>
        <dbReference type="EMBL" id="CEP61002.1"/>
    </source>
</evidence>
<evidence type="ECO:0000313" key="3">
    <source>
        <dbReference type="Proteomes" id="UP000054304"/>
    </source>
</evidence>
<gene>
    <name evidence="2" type="ORF">LALA0_S02e04544g</name>
</gene>
<dbReference type="GeneID" id="34684415"/>
<dbReference type="Proteomes" id="UP000054304">
    <property type="component" value="Unassembled WGS sequence"/>
</dbReference>
<dbReference type="HOGENOM" id="CLU_1603015_0_0_1"/>
<keyword evidence="1" id="KW-0472">Membrane</keyword>
<proteinExistence type="predicted"/>